<dbReference type="PANTHER" id="PTHR43065:SF46">
    <property type="entry name" value="C4-DICARBOXYLATE TRANSPORT SENSOR PROTEIN DCTB"/>
    <property type="match status" value="1"/>
</dbReference>
<keyword evidence="7" id="KW-0067">ATP-binding</keyword>
<dbReference type="PROSITE" id="PS50109">
    <property type="entry name" value="HIS_KIN"/>
    <property type="match status" value="1"/>
</dbReference>
<dbReference type="EMBL" id="CP000471">
    <property type="protein sequence ID" value="ABK45522.1"/>
    <property type="molecule type" value="Genomic_DNA"/>
</dbReference>
<sequence>MKSFIPNATAGVSFFPTMKMAILWSLLMLLLVAGSLFEIKQDMQRLALSQARTALERDLDFRYWASMHGGVYVPMTKITPANPFLAHVDERDISTPSGRQLTLMNPAYMLRQIYQVIRDNGDIQGHLTSLKPLNPGNYADPWEMSALKHFEQGETEVADFLQKDGKSVLRLMQPLITEEGCLKCHAHQGYKLGDVRGGLSVTIHMLPWETMGRQHVLRQGSVIFAIWIIGMFGLWLLGRRIHQETARCWNAETESKQVVLERNKAKQYLDIVGSIIVKLDRDGIVELINNKGCTVLEYSREALLGKNWFDKVSPSDVREQQRKIHTAVCLGQIEGAEYVESAAVTKSGQRRMLAWHHTLVKDDEGQITGSLSAAEDITEQIKMTQALQESIERTRMIAQAAQDAIIMIDEFGRVSFWNAAAERIFGHAESEVLGQDLHTLVAPKRYHESFKRGFAQFAMTGSGAAVDKTLELTALRKDGSEFAMEISLAAVPHGDNWHAVGVVRDISDRKRAEEREQHASFQAGVAEMSISILHNIGNAIMSIMNRSERITSASEALAHTAELFDRVGRSVALKREKGQSDTQILTGLLPAFEEISTKLANMAKADFMENAAAIHQGVFHISEIIKIHQDSAQHTMVTRFDLASLIDDAIMIQSDSLDKYDIEVQLNFTQTLEQVALPRSQLLQLIINLIKNSREAIVTRFQDHDEKGQIIVSVEQKERAWLEIRVQDNGCGIATDKLAETFRFGYTTKEKGTGFGLHSAANFVQSIGGEIVCQSEGLGRGALFIVTLPMEILPNEAGANHPIVKEG</sequence>
<feature type="transmembrane region" description="Helical" evidence="9">
    <location>
        <begin position="20"/>
        <end position="39"/>
    </location>
</feature>
<feature type="domain" description="PAS" evidence="11">
    <location>
        <begin position="261"/>
        <end position="331"/>
    </location>
</feature>
<keyword evidence="3" id="KW-0597">Phosphoprotein</keyword>
<keyword evidence="8" id="KW-0902">Two-component regulatory system</keyword>
<dbReference type="SMART" id="SM00091">
    <property type="entry name" value="PAS"/>
    <property type="match status" value="2"/>
</dbReference>
<keyword evidence="9" id="KW-0472">Membrane</keyword>
<dbReference type="InterPro" id="IPR013767">
    <property type="entry name" value="PAS_fold"/>
</dbReference>
<keyword evidence="6 13" id="KW-0418">Kinase</keyword>
<dbReference type="Pfam" id="PF02518">
    <property type="entry name" value="HATPase_c"/>
    <property type="match status" value="1"/>
</dbReference>
<dbReference type="NCBIfam" id="TIGR00229">
    <property type="entry name" value="sensory_box"/>
    <property type="match status" value="2"/>
</dbReference>
<dbReference type="GO" id="GO:0000160">
    <property type="term" value="P:phosphorelay signal transduction system"/>
    <property type="evidence" value="ECO:0007669"/>
    <property type="project" value="UniProtKB-KW"/>
</dbReference>
<dbReference type="Proteomes" id="UP000002586">
    <property type="component" value="Chromosome"/>
</dbReference>
<dbReference type="Gene3D" id="3.30.450.290">
    <property type="match status" value="1"/>
</dbReference>
<dbReference type="InterPro" id="IPR036890">
    <property type="entry name" value="HATPase_C_sf"/>
</dbReference>
<dbReference type="RefSeq" id="WP_011714586.1">
    <property type="nucleotide sequence ID" value="NC_008576.1"/>
</dbReference>
<gene>
    <name evidence="13" type="ordered locus">Mmc1_3031</name>
</gene>
<dbReference type="STRING" id="156889.Mmc1_3031"/>
<dbReference type="PROSITE" id="PS50112">
    <property type="entry name" value="PAS"/>
    <property type="match status" value="2"/>
</dbReference>
<name>A0LC29_MAGMM</name>
<dbReference type="InterPro" id="IPR005467">
    <property type="entry name" value="His_kinase_dom"/>
</dbReference>
<evidence type="ECO:0000256" key="6">
    <source>
        <dbReference type="ARBA" id="ARBA00022777"/>
    </source>
</evidence>
<evidence type="ECO:0000256" key="2">
    <source>
        <dbReference type="ARBA" id="ARBA00012438"/>
    </source>
</evidence>
<reference evidence="13 14" key="2">
    <citation type="journal article" date="2012" name="Int. J. Syst. Evol. Microbiol.">
        <title>Magnetococcus marinus gen. nov., sp. nov., a marine, magnetotactic bacterium that represents a novel lineage (Magnetococcaceae fam. nov.; Magnetococcales ord. nov.) at the base of the Alphaproteobacteria.</title>
        <authorList>
            <person name="Bazylinski D.A."/>
            <person name="Williams T.J."/>
            <person name="Lefevre C.T."/>
            <person name="Berg R.J."/>
            <person name="Zhang C.L."/>
            <person name="Bowser S.S."/>
            <person name="Dean A.J."/>
            <person name="Beveridge T.J."/>
        </authorList>
    </citation>
    <scope>NUCLEOTIDE SEQUENCE [LARGE SCALE GENOMIC DNA]</scope>
    <source>
        <strain evidence="14">ATCC BAA-1437 / JCM 17883 / MC-1</strain>
    </source>
</reference>
<dbReference type="GO" id="GO:0004673">
    <property type="term" value="F:protein histidine kinase activity"/>
    <property type="evidence" value="ECO:0007669"/>
    <property type="project" value="UniProtKB-EC"/>
</dbReference>
<dbReference type="SUPFAM" id="SSF55785">
    <property type="entry name" value="PYP-like sensor domain (PAS domain)"/>
    <property type="match status" value="2"/>
</dbReference>
<keyword evidence="14" id="KW-1185">Reference proteome</keyword>
<evidence type="ECO:0000256" key="4">
    <source>
        <dbReference type="ARBA" id="ARBA00022679"/>
    </source>
</evidence>
<dbReference type="PANTHER" id="PTHR43065">
    <property type="entry name" value="SENSOR HISTIDINE KINASE"/>
    <property type="match status" value="1"/>
</dbReference>
<dbReference type="InterPro" id="IPR000700">
    <property type="entry name" value="PAS-assoc_C"/>
</dbReference>
<comment type="catalytic activity">
    <reaction evidence="1">
        <text>ATP + protein L-histidine = ADP + protein N-phospho-L-histidine.</text>
        <dbReference type="EC" id="2.7.13.3"/>
    </reaction>
</comment>
<dbReference type="SMART" id="SM00387">
    <property type="entry name" value="HATPase_c"/>
    <property type="match status" value="1"/>
</dbReference>
<dbReference type="PROSITE" id="PS50113">
    <property type="entry name" value="PAC"/>
    <property type="match status" value="2"/>
</dbReference>
<feature type="transmembrane region" description="Helical" evidence="9">
    <location>
        <begin position="221"/>
        <end position="238"/>
    </location>
</feature>
<dbReference type="OrthoDB" id="7340865at2"/>
<dbReference type="PRINTS" id="PR00344">
    <property type="entry name" value="BCTRLSENSOR"/>
</dbReference>
<dbReference type="InterPro" id="IPR021796">
    <property type="entry name" value="Tll0287-like_dom"/>
</dbReference>
<evidence type="ECO:0000256" key="5">
    <source>
        <dbReference type="ARBA" id="ARBA00022741"/>
    </source>
</evidence>
<evidence type="ECO:0000259" key="10">
    <source>
        <dbReference type="PROSITE" id="PS50109"/>
    </source>
</evidence>
<protein>
    <recommendedName>
        <fullName evidence="2">histidine kinase</fullName>
        <ecNumber evidence="2">2.7.13.3</ecNumber>
    </recommendedName>
</protein>
<feature type="domain" description="Histidine kinase" evidence="10">
    <location>
        <begin position="640"/>
        <end position="792"/>
    </location>
</feature>
<evidence type="ECO:0000256" key="8">
    <source>
        <dbReference type="ARBA" id="ARBA00023012"/>
    </source>
</evidence>
<dbReference type="SMART" id="SM00086">
    <property type="entry name" value="PAC"/>
    <property type="match status" value="2"/>
</dbReference>
<dbReference type="HOGENOM" id="CLU_000445_114_64_5"/>
<dbReference type="KEGG" id="mgm:Mmc1_3031"/>
<evidence type="ECO:0000259" key="12">
    <source>
        <dbReference type="PROSITE" id="PS50113"/>
    </source>
</evidence>
<dbReference type="eggNOG" id="COG3852">
    <property type="taxonomic scope" value="Bacteria"/>
</dbReference>
<keyword evidence="4" id="KW-0808">Transferase</keyword>
<dbReference type="InterPro" id="IPR001610">
    <property type="entry name" value="PAC"/>
</dbReference>
<reference evidence="14" key="1">
    <citation type="journal article" date="2009" name="Appl. Environ. Microbiol.">
        <title>Complete genome sequence of the chemolithoautotrophic marine magnetotactic coccus strain MC-1.</title>
        <authorList>
            <person name="Schubbe S."/>
            <person name="Williams T.J."/>
            <person name="Xie G."/>
            <person name="Kiss H.E."/>
            <person name="Brettin T.S."/>
            <person name="Martinez D."/>
            <person name="Ross C.A."/>
            <person name="Schuler D."/>
            <person name="Cox B.L."/>
            <person name="Nealson K.H."/>
            <person name="Bazylinski D.A."/>
        </authorList>
    </citation>
    <scope>NUCLEOTIDE SEQUENCE [LARGE SCALE GENOMIC DNA]</scope>
    <source>
        <strain evidence="14">ATCC BAA-1437 / JCM 17883 / MC-1</strain>
    </source>
</reference>
<dbReference type="InterPro" id="IPR035965">
    <property type="entry name" value="PAS-like_dom_sf"/>
</dbReference>
<evidence type="ECO:0000256" key="3">
    <source>
        <dbReference type="ARBA" id="ARBA00022553"/>
    </source>
</evidence>
<dbReference type="AlphaFoldDB" id="A0LC29"/>
<dbReference type="GO" id="GO:0006355">
    <property type="term" value="P:regulation of DNA-templated transcription"/>
    <property type="evidence" value="ECO:0007669"/>
    <property type="project" value="InterPro"/>
</dbReference>
<dbReference type="InterPro" id="IPR013656">
    <property type="entry name" value="PAS_4"/>
</dbReference>
<feature type="domain" description="PAC" evidence="12">
    <location>
        <begin position="337"/>
        <end position="389"/>
    </location>
</feature>
<dbReference type="Pfam" id="PF11845">
    <property type="entry name" value="Tll0287-like"/>
    <property type="match status" value="1"/>
</dbReference>
<dbReference type="Pfam" id="PF08448">
    <property type="entry name" value="PAS_4"/>
    <property type="match status" value="1"/>
</dbReference>
<evidence type="ECO:0000256" key="9">
    <source>
        <dbReference type="SAM" id="Phobius"/>
    </source>
</evidence>
<keyword evidence="9" id="KW-1133">Transmembrane helix</keyword>
<dbReference type="GO" id="GO:0005524">
    <property type="term" value="F:ATP binding"/>
    <property type="evidence" value="ECO:0007669"/>
    <property type="project" value="UniProtKB-KW"/>
</dbReference>
<dbReference type="Gene3D" id="3.30.565.10">
    <property type="entry name" value="Histidine kinase-like ATPase, C-terminal domain"/>
    <property type="match status" value="1"/>
</dbReference>
<dbReference type="Gene3D" id="3.30.450.20">
    <property type="entry name" value="PAS domain"/>
    <property type="match status" value="2"/>
</dbReference>
<dbReference type="Pfam" id="PF00989">
    <property type="entry name" value="PAS"/>
    <property type="match status" value="1"/>
</dbReference>
<proteinExistence type="predicted"/>
<dbReference type="InterPro" id="IPR003594">
    <property type="entry name" value="HATPase_dom"/>
</dbReference>
<evidence type="ECO:0000256" key="7">
    <source>
        <dbReference type="ARBA" id="ARBA00022840"/>
    </source>
</evidence>
<feature type="domain" description="PAS" evidence="11">
    <location>
        <begin position="390"/>
        <end position="444"/>
    </location>
</feature>
<accession>A0LC29</accession>
<dbReference type="InterPro" id="IPR004358">
    <property type="entry name" value="Sig_transdc_His_kin-like_C"/>
</dbReference>
<feature type="domain" description="PAC" evidence="12">
    <location>
        <begin position="468"/>
        <end position="518"/>
    </location>
</feature>
<dbReference type="InterPro" id="IPR000014">
    <property type="entry name" value="PAS"/>
</dbReference>
<organism evidence="13 14">
    <name type="scientific">Magnetococcus marinus (strain ATCC BAA-1437 / JCM 17883 / MC-1)</name>
    <dbReference type="NCBI Taxonomy" id="156889"/>
    <lineage>
        <taxon>Bacteria</taxon>
        <taxon>Pseudomonadati</taxon>
        <taxon>Pseudomonadota</taxon>
        <taxon>Magnetococcia</taxon>
        <taxon>Magnetococcales</taxon>
        <taxon>Magnetococcaceae</taxon>
        <taxon>Magnetococcus</taxon>
    </lineage>
</organism>
<evidence type="ECO:0000313" key="13">
    <source>
        <dbReference type="EMBL" id="ABK45522.1"/>
    </source>
</evidence>
<evidence type="ECO:0000256" key="1">
    <source>
        <dbReference type="ARBA" id="ARBA00000085"/>
    </source>
</evidence>
<evidence type="ECO:0000259" key="11">
    <source>
        <dbReference type="PROSITE" id="PS50112"/>
    </source>
</evidence>
<keyword evidence="9" id="KW-0812">Transmembrane</keyword>
<dbReference type="SUPFAM" id="SSF55874">
    <property type="entry name" value="ATPase domain of HSP90 chaperone/DNA topoisomerase II/histidine kinase"/>
    <property type="match status" value="1"/>
</dbReference>
<dbReference type="EC" id="2.7.13.3" evidence="2"/>
<keyword evidence="5" id="KW-0547">Nucleotide-binding</keyword>
<evidence type="ECO:0000313" key="14">
    <source>
        <dbReference type="Proteomes" id="UP000002586"/>
    </source>
</evidence>
<dbReference type="CDD" id="cd00130">
    <property type="entry name" value="PAS"/>
    <property type="match status" value="2"/>
</dbReference>